<reference evidence="2" key="1">
    <citation type="journal article" date="2020" name="Genome Biol.">
        <title>Gamete binning: chromosome-level and haplotype-resolved genome assembly enabled by high-throughput single-cell sequencing of gamete genomes.</title>
        <authorList>
            <person name="Campoy J.A."/>
            <person name="Sun H."/>
            <person name="Goel M."/>
            <person name="Jiao W.-B."/>
            <person name="Folz-Donahue K."/>
            <person name="Wang N."/>
            <person name="Rubio M."/>
            <person name="Liu C."/>
            <person name="Kukat C."/>
            <person name="Ruiz D."/>
            <person name="Huettel B."/>
            <person name="Schneeberger K."/>
        </authorList>
    </citation>
    <scope>NUCLEOTIDE SEQUENCE [LARGE SCALE GENOMIC DNA]</scope>
    <source>
        <strain evidence="2">cv. Rojo Pasion</strain>
    </source>
</reference>
<dbReference type="EMBL" id="CAEKKB010000006">
    <property type="protein sequence ID" value="CAB4313469.1"/>
    <property type="molecule type" value="Genomic_DNA"/>
</dbReference>
<protein>
    <submittedName>
        <fullName evidence="1">Uncharacterized protein</fullName>
    </submittedName>
</protein>
<evidence type="ECO:0000313" key="2">
    <source>
        <dbReference type="Proteomes" id="UP000507245"/>
    </source>
</evidence>
<keyword evidence="2" id="KW-1185">Reference proteome</keyword>
<dbReference type="Proteomes" id="UP000507245">
    <property type="component" value="Unassembled WGS sequence"/>
</dbReference>
<gene>
    <name evidence="1" type="ORF">ORAREDHAP_LOCUS36531</name>
</gene>
<dbReference type="AlphaFoldDB" id="A0A6J5XIF7"/>
<proteinExistence type="predicted"/>
<name>A0A6J5XIF7_PRUAR</name>
<sequence>MDVEVPEQPSYTILADSSSKSIPEWNINNVAQWRNELRIHLGPLPADVTLARKLPLVNGRMVHIRGIPSSSGLT</sequence>
<accession>A0A6J5XIF7</accession>
<evidence type="ECO:0000313" key="1">
    <source>
        <dbReference type="EMBL" id="CAB4313469.1"/>
    </source>
</evidence>
<organism evidence="1 2">
    <name type="scientific">Prunus armeniaca</name>
    <name type="common">Apricot</name>
    <name type="synonym">Armeniaca vulgaris</name>
    <dbReference type="NCBI Taxonomy" id="36596"/>
    <lineage>
        <taxon>Eukaryota</taxon>
        <taxon>Viridiplantae</taxon>
        <taxon>Streptophyta</taxon>
        <taxon>Embryophyta</taxon>
        <taxon>Tracheophyta</taxon>
        <taxon>Spermatophyta</taxon>
        <taxon>Magnoliopsida</taxon>
        <taxon>eudicotyledons</taxon>
        <taxon>Gunneridae</taxon>
        <taxon>Pentapetalae</taxon>
        <taxon>rosids</taxon>
        <taxon>fabids</taxon>
        <taxon>Rosales</taxon>
        <taxon>Rosaceae</taxon>
        <taxon>Amygdaloideae</taxon>
        <taxon>Amygdaleae</taxon>
        <taxon>Prunus</taxon>
    </lineage>
</organism>